<evidence type="ECO:0000313" key="3">
    <source>
        <dbReference type="Proteomes" id="UP000527355"/>
    </source>
</evidence>
<reference evidence="2 3" key="1">
    <citation type="journal article" date="2020" name="Nature">
        <title>Six reference-quality genomes reveal evolution of bat adaptations.</title>
        <authorList>
            <person name="Jebb D."/>
            <person name="Huang Z."/>
            <person name="Pippel M."/>
            <person name="Hughes G.M."/>
            <person name="Lavrichenko K."/>
            <person name="Devanna P."/>
            <person name="Winkler S."/>
            <person name="Jermiin L.S."/>
            <person name="Skirmuntt E.C."/>
            <person name="Katzourakis A."/>
            <person name="Burkitt-Gray L."/>
            <person name="Ray D.A."/>
            <person name="Sullivan K.A.M."/>
            <person name="Roscito J.G."/>
            <person name="Kirilenko B.M."/>
            <person name="Davalos L.M."/>
            <person name="Corthals A.P."/>
            <person name="Power M.L."/>
            <person name="Jones G."/>
            <person name="Ransome R.D."/>
            <person name="Dechmann D.K.N."/>
            <person name="Locatelli A.G."/>
            <person name="Puechmaille S.J."/>
            <person name="Fedrigo O."/>
            <person name="Jarvis E.D."/>
            <person name="Hiller M."/>
            <person name="Vernes S.C."/>
            <person name="Myers E.W."/>
            <person name="Teeling E.C."/>
        </authorList>
    </citation>
    <scope>NUCLEOTIDE SEQUENCE [LARGE SCALE GENOMIC DNA]</scope>
    <source>
        <strain evidence="2">MMyoMyo1</strain>
        <tissue evidence="2">Flight muscle</tissue>
    </source>
</reference>
<comment type="caution">
    <text evidence="2">The sequence shown here is derived from an EMBL/GenBank/DDBJ whole genome shotgun (WGS) entry which is preliminary data.</text>
</comment>
<accession>A0A7J7RFQ2</accession>
<sequence>MRCPGLWRDGHAVAWSGPRPSPRILGRLERVGVARSREDSHRRSAAWRPPFCPSSWGAGYVRRRVLLRFAARTSLPTSLLCVPPQAAAHVLPPRTETEASSDPRGREGERGSGVSTRMAGVPRSG</sequence>
<evidence type="ECO:0000256" key="1">
    <source>
        <dbReference type="SAM" id="MobiDB-lite"/>
    </source>
</evidence>
<protein>
    <submittedName>
        <fullName evidence="2">Uncharacterized protein</fullName>
    </submittedName>
</protein>
<proteinExistence type="predicted"/>
<gene>
    <name evidence="2" type="ORF">mMyoMyo1_010357</name>
</gene>
<feature type="region of interest" description="Disordered" evidence="1">
    <location>
        <begin position="90"/>
        <end position="125"/>
    </location>
</feature>
<evidence type="ECO:0000313" key="2">
    <source>
        <dbReference type="EMBL" id="KAF6274946.1"/>
    </source>
</evidence>
<dbReference type="EMBL" id="JABWUV010000028">
    <property type="protein sequence ID" value="KAF6274946.1"/>
    <property type="molecule type" value="Genomic_DNA"/>
</dbReference>
<organism evidence="2 3">
    <name type="scientific">Myotis myotis</name>
    <name type="common">Greater mouse-eared bat</name>
    <name type="synonym">Vespertilio myotis</name>
    <dbReference type="NCBI Taxonomy" id="51298"/>
    <lineage>
        <taxon>Eukaryota</taxon>
        <taxon>Metazoa</taxon>
        <taxon>Chordata</taxon>
        <taxon>Craniata</taxon>
        <taxon>Vertebrata</taxon>
        <taxon>Euteleostomi</taxon>
        <taxon>Mammalia</taxon>
        <taxon>Eutheria</taxon>
        <taxon>Laurasiatheria</taxon>
        <taxon>Chiroptera</taxon>
        <taxon>Yangochiroptera</taxon>
        <taxon>Vespertilionidae</taxon>
        <taxon>Myotis</taxon>
    </lineage>
</organism>
<name>A0A7J7RFQ2_MYOMY</name>
<dbReference type="AlphaFoldDB" id="A0A7J7RFQ2"/>
<dbReference type="Proteomes" id="UP000527355">
    <property type="component" value="Unassembled WGS sequence"/>
</dbReference>
<keyword evidence="3" id="KW-1185">Reference proteome</keyword>
<feature type="compositionally biased region" description="Basic and acidic residues" evidence="1">
    <location>
        <begin position="95"/>
        <end position="110"/>
    </location>
</feature>